<proteinExistence type="predicted"/>
<organism evidence="2 3">
    <name type="scientific">Candidatus Tidjanibacter faecipullorum</name>
    <dbReference type="NCBI Taxonomy" id="2838766"/>
    <lineage>
        <taxon>Bacteria</taxon>
        <taxon>Pseudomonadati</taxon>
        <taxon>Bacteroidota</taxon>
        <taxon>Bacteroidia</taxon>
        <taxon>Bacteroidales</taxon>
        <taxon>Rikenellaceae</taxon>
        <taxon>Tidjanibacter</taxon>
    </lineage>
</organism>
<evidence type="ECO:0000313" key="3">
    <source>
        <dbReference type="Proteomes" id="UP000824014"/>
    </source>
</evidence>
<dbReference type="EMBL" id="DXCC01000022">
    <property type="protein sequence ID" value="HIZ15587.1"/>
    <property type="molecule type" value="Genomic_DNA"/>
</dbReference>
<protein>
    <submittedName>
        <fullName evidence="2">DUF2807 domain-containing protein</fullName>
    </submittedName>
</protein>
<evidence type="ECO:0000313" key="2">
    <source>
        <dbReference type="EMBL" id="HIZ15587.1"/>
    </source>
</evidence>
<dbReference type="PROSITE" id="PS51257">
    <property type="entry name" value="PROKAR_LIPOPROTEIN"/>
    <property type="match status" value="1"/>
</dbReference>
<comment type="caution">
    <text evidence="2">The sequence shown here is derived from an EMBL/GenBank/DDBJ whole genome shotgun (WGS) entry which is preliminary data.</text>
</comment>
<gene>
    <name evidence="2" type="ORF">H9816_06730</name>
</gene>
<evidence type="ECO:0000259" key="1">
    <source>
        <dbReference type="Pfam" id="PF10988"/>
    </source>
</evidence>
<dbReference type="AlphaFoldDB" id="A0A9D2IMG2"/>
<dbReference type="Gene3D" id="2.160.20.120">
    <property type="match status" value="1"/>
</dbReference>
<feature type="domain" description="Putative auto-transporter adhesin head GIN" evidence="1">
    <location>
        <begin position="41"/>
        <end position="222"/>
    </location>
</feature>
<reference evidence="2" key="1">
    <citation type="journal article" date="2021" name="PeerJ">
        <title>Extensive microbial diversity within the chicken gut microbiome revealed by metagenomics and culture.</title>
        <authorList>
            <person name="Gilroy R."/>
            <person name="Ravi A."/>
            <person name="Getino M."/>
            <person name="Pursley I."/>
            <person name="Horton D.L."/>
            <person name="Alikhan N.F."/>
            <person name="Baker D."/>
            <person name="Gharbi K."/>
            <person name="Hall N."/>
            <person name="Watson M."/>
            <person name="Adriaenssens E.M."/>
            <person name="Foster-Nyarko E."/>
            <person name="Jarju S."/>
            <person name="Secka A."/>
            <person name="Antonio M."/>
            <person name="Oren A."/>
            <person name="Chaudhuri R.R."/>
            <person name="La Ragione R."/>
            <person name="Hildebrand F."/>
            <person name="Pallen M.J."/>
        </authorList>
    </citation>
    <scope>NUCLEOTIDE SEQUENCE</scope>
    <source>
        <strain evidence="2">ChiHjej11B10-19426</strain>
    </source>
</reference>
<name>A0A9D2IMG2_9BACT</name>
<dbReference type="Pfam" id="PF10988">
    <property type="entry name" value="DUF2807"/>
    <property type="match status" value="1"/>
</dbReference>
<reference evidence="2" key="2">
    <citation type="submission" date="2021-04" db="EMBL/GenBank/DDBJ databases">
        <authorList>
            <person name="Gilroy R."/>
        </authorList>
    </citation>
    <scope>NUCLEOTIDE SEQUENCE</scope>
    <source>
        <strain evidence="2">ChiHjej11B10-19426</strain>
    </source>
</reference>
<sequence>MITTRYSILTLAVAVLLCGCEKLRPEGAFTMETITLQGDPHRIAVGSGFTLTLSDDIPAGEIRIGAHENIHPYIVCDQTGDQVSIYLETSRPYDRLQLEAWASPASFDDLTASGGSHIATEEMLEAESLLLTLSGGSTMEGKVTCGTLTAYLSGGSHATLAGSADALSLPDCSGGSALYAFPLACRTFDGNLSGGSHVEISVSESLRADNSGGSTLYYKGDPQQLIVNNSGGSTVSKQ</sequence>
<dbReference type="Proteomes" id="UP000824014">
    <property type="component" value="Unassembled WGS sequence"/>
</dbReference>
<dbReference type="InterPro" id="IPR021255">
    <property type="entry name" value="DUF2807"/>
</dbReference>
<accession>A0A9D2IMG2</accession>